<gene>
    <name evidence="1" type="ORF">DUE52_29200</name>
</gene>
<organism evidence="1 2">
    <name type="scientific">Larkinella punicea</name>
    <dbReference type="NCBI Taxonomy" id="2315727"/>
    <lineage>
        <taxon>Bacteria</taxon>
        <taxon>Pseudomonadati</taxon>
        <taxon>Bacteroidota</taxon>
        <taxon>Cytophagia</taxon>
        <taxon>Cytophagales</taxon>
        <taxon>Spirosomataceae</taxon>
        <taxon>Larkinella</taxon>
    </lineage>
</organism>
<dbReference type="EMBL" id="QOWE01000033">
    <property type="protein sequence ID" value="RCR65899.1"/>
    <property type="molecule type" value="Genomic_DNA"/>
</dbReference>
<evidence type="ECO:0000313" key="2">
    <source>
        <dbReference type="Proteomes" id="UP000253383"/>
    </source>
</evidence>
<protein>
    <submittedName>
        <fullName evidence="1">Uncharacterized protein</fullName>
    </submittedName>
</protein>
<accession>A0A368JDZ9</accession>
<dbReference type="Proteomes" id="UP000253383">
    <property type="component" value="Unassembled WGS sequence"/>
</dbReference>
<keyword evidence="2" id="KW-1185">Reference proteome</keyword>
<name>A0A368JDZ9_9BACT</name>
<evidence type="ECO:0000313" key="1">
    <source>
        <dbReference type="EMBL" id="RCR65899.1"/>
    </source>
</evidence>
<proteinExistence type="predicted"/>
<sequence>MSLATAPLGYVSVKVALLRKEPMEQVITLMTLGWIANFVIKRRESILLWWQNHNHNIVRQVFGGQRQRQWVGIGMLLTNRNAKERLSSRKHPVVIMLATMIGFVGPMSQPQPYIDISLRQHSIITLGILVTVN</sequence>
<comment type="caution">
    <text evidence="1">The sequence shown here is derived from an EMBL/GenBank/DDBJ whole genome shotgun (WGS) entry which is preliminary data.</text>
</comment>
<dbReference type="AlphaFoldDB" id="A0A368JDZ9"/>
<reference evidence="1 2" key="1">
    <citation type="submission" date="2018-07" db="EMBL/GenBank/DDBJ databases">
        <title>Genome analysis of Larkinella rosea.</title>
        <authorList>
            <person name="Zhou Z."/>
            <person name="Wang G."/>
        </authorList>
    </citation>
    <scope>NUCLEOTIDE SEQUENCE [LARGE SCALE GENOMIC DNA]</scope>
    <source>
        <strain evidence="2">zzj9</strain>
    </source>
</reference>